<dbReference type="Proteomes" id="UP000472270">
    <property type="component" value="Unassembled WGS sequence"/>
</dbReference>
<dbReference type="PANTHER" id="PTHR10666">
    <property type="entry name" value="UBIQUITIN"/>
    <property type="match status" value="1"/>
</dbReference>
<dbReference type="SMART" id="SM00213">
    <property type="entry name" value="UBQ"/>
    <property type="match status" value="1"/>
</dbReference>
<dbReference type="InterPro" id="IPR029071">
    <property type="entry name" value="Ubiquitin-like_domsf"/>
</dbReference>
<accession>A0A673GXG4</accession>
<reference evidence="2" key="2">
    <citation type="submission" date="2025-09" db="UniProtKB">
        <authorList>
            <consortium name="Ensembl"/>
        </authorList>
    </citation>
    <scope>IDENTIFICATION</scope>
</reference>
<name>A0A673GXG4_9TELE</name>
<dbReference type="InterPro" id="IPR000626">
    <property type="entry name" value="Ubiquitin-like_dom"/>
</dbReference>
<dbReference type="Gene3D" id="3.10.20.90">
    <property type="entry name" value="Phosphatidylinositol 3-kinase Catalytic Subunit, Chain A, domain 1"/>
    <property type="match status" value="2"/>
</dbReference>
<protein>
    <recommendedName>
        <fullName evidence="1">Ubiquitin-like domain-containing protein</fullName>
    </recommendedName>
</protein>
<dbReference type="Pfam" id="PF00240">
    <property type="entry name" value="ubiquitin"/>
    <property type="match status" value="2"/>
</dbReference>
<dbReference type="PROSITE" id="PS50053">
    <property type="entry name" value="UBIQUITIN_2"/>
    <property type="match status" value="1"/>
</dbReference>
<reference evidence="2" key="1">
    <citation type="submission" date="2025-08" db="UniProtKB">
        <authorList>
            <consortium name="Ensembl"/>
        </authorList>
    </citation>
    <scope>IDENTIFICATION</scope>
</reference>
<dbReference type="InterPro" id="IPR050158">
    <property type="entry name" value="Ubiquitin_ubiquitin-like"/>
</dbReference>
<evidence type="ECO:0000259" key="1">
    <source>
        <dbReference type="PROSITE" id="PS50053"/>
    </source>
</evidence>
<dbReference type="AlphaFoldDB" id="A0A673GXG4"/>
<keyword evidence="3" id="KW-1185">Reference proteome</keyword>
<organism evidence="2 3">
    <name type="scientific">Sinocyclocheilus rhinocerous</name>
    <dbReference type="NCBI Taxonomy" id="307959"/>
    <lineage>
        <taxon>Eukaryota</taxon>
        <taxon>Metazoa</taxon>
        <taxon>Chordata</taxon>
        <taxon>Craniata</taxon>
        <taxon>Vertebrata</taxon>
        <taxon>Euteleostomi</taxon>
        <taxon>Actinopterygii</taxon>
        <taxon>Neopterygii</taxon>
        <taxon>Teleostei</taxon>
        <taxon>Ostariophysi</taxon>
        <taxon>Cypriniformes</taxon>
        <taxon>Cyprinidae</taxon>
        <taxon>Cyprininae</taxon>
        <taxon>Sinocyclocheilus</taxon>
    </lineage>
</organism>
<dbReference type="Ensembl" id="ENSSRHT00000018559.1">
    <property type="protein sequence ID" value="ENSSRHP00000017988.1"/>
    <property type="gene ID" value="ENSSRHG00000009775.1"/>
</dbReference>
<evidence type="ECO:0000313" key="2">
    <source>
        <dbReference type="Ensembl" id="ENSSRHP00000017988.1"/>
    </source>
</evidence>
<dbReference type="SUPFAM" id="SSF54236">
    <property type="entry name" value="Ubiquitin-like"/>
    <property type="match status" value="1"/>
</dbReference>
<evidence type="ECO:0000313" key="3">
    <source>
        <dbReference type="Proteomes" id="UP000472270"/>
    </source>
</evidence>
<sequence length="101" mass="11509">MELTIRLLGGVVKRLEVSGDATVGELKQRISQLFGEPPYKQKLSAADHNSHFIVLCLLPTWMKDQQRLIYNGRQLETGRKLQEYDITPLSTIQMTLRLRGG</sequence>
<feature type="domain" description="Ubiquitin-like" evidence="1">
    <location>
        <begin position="1"/>
        <end position="101"/>
    </location>
</feature>
<proteinExistence type="predicted"/>